<dbReference type="OMA" id="THEDMWF"/>
<accession>J3KZC9</accession>
<evidence type="ECO:0000313" key="1">
    <source>
        <dbReference type="EnsemblPlants" id="OB01G23350.1"/>
    </source>
</evidence>
<dbReference type="AlphaFoldDB" id="J3KZC9"/>
<organism evidence="1">
    <name type="scientific">Oryza brachyantha</name>
    <name type="common">malo sina</name>
    <dbReference type="NCBI Taxonomy" id="4533"/>
    <lineage>
        <taxon>Eukaryota</taxon>
        <taxon>Viridiplantae</taxon>
        <taxon>Streptophyta</taxon>
        <taxon>Embryophyta</taxon>
        <taxon>Tracheophyta</taxon>
        <taxon>Spermatophyta</taxon>
        <taxon>Magnoliopsida</taxon>
        <taxon>Liliopsida</taxon>
        <taxon>Poales</taxon>
        <taxon>Poaceae</taxon>
        <taxon>BOP clade</taxon>
        <taxon>Oryzoideae</taxon>
        <taxon>Oryzeae</taxon>
        <taxon>Oryzinae</taxon>
        <taxon>Oryza</taxon>
    </lineage>
</organism>
<protein>
    <submittedName>
        <fullName evidence="1">Uncharacterized protein</fullName>
    </submittedName>
</protein>
<dbReference type="Proteomes" id="UP000006038">
    <property type="component" value="Chromosome 1"/>
</dbReference>
<dbReference type="Gramene" id="OB01G23350.1">
    <property type="protein sequence ID" value="OB01G23350.1"/>
    <property type="gene ID" value="OB01G23350"/>
</dbReference>
<reference evidence="1" key="2">
    <citation type="submission" date="2013-04" db="UniProtKB">
        <authorList>
            <consortium name="EnsemblPlants"/>
        </authorList>
    </citation>
    <scope>IDENTIFICATION</scope>
</reference>
<dbReference type="HOGENOM" id="CLU_185566_0_0_1"/>
<evidence type="ECO:0000313" key="2">
    <source>
        <dbReference type="Proteomes" id="UP000006038"/>
    </source>
</evidence>
<reference evidence="1" key="1">
    <citation type="journal article" date="2013" name="Nat. Commun.">
        <title>Whole-genome sequencing of Oryza brachyantha reveals mechanisms underlying Oryza genome evolution.</title>
        <authorList>
            <person name="Chen J."/>
            <person name="Huang Q."/>
            <person name="Gao D."/>
            <person name="Wang J."/>
            <person name="Lang Y."/>
            <person name="Liu T."/>
            <person name="Li B."/>
            <person name="Bai Z."/>
            <person name="Luis Goicoechea J."/>
            <person name="Liang C."/>
            <person name="Chen C."/>
            <person name="Zhang W."/>
            <person name="Sun S."/>
            <person name="Liao Y."/>
            <person name="Zhang X."/>
            <person name="Yang L."/>
            <person name="Song C."/>
            <person name="Wang M."/>
            <person name="Shi J."/>
            <person name="Liu G."/>
            <person name="Liu J."/>
            <person name="Zhou H."/>
            <person name="Zhou W."/>
            <person name="Yu Q."/>
            <person name="An N."/>
            <person name="Chen Y."/>
            <person name="Cai Q."/>
            <person name="Wang B."/>
            <person name="Liu B."/>
            <person name="Min J."/>
            <person name="Huang Y."/>
            <person name="Wu H."/>
            <person name="Li Z."/>
            <person name="Zhang Y."/>
            <person name="Yin Y."/>
            <person name="Song W."/>
            <person name="Jiang J."/>
            <person name="Jackson S.A."/>
            <person name="Wing R.A."/>
            <person name="Wang J."/>
            <person name="Chen M."/>
        </authorList>
    </citation>
    <scope>NUCLEOTIDE SEQUENCE [LARGE SCALE GENOMIC DNA]</scope>
    <source>
        <strain evidence="1">cv. IRGC 101232</strain>
    </source>
</reference>
<dbReference type="EnsemblPlants" id="OB01G23350.1">
    <property type="protein sequence ID" value="OB01G23350.1"/>
    <property type="gene ID" value="OB01G23350"/>
</dbReference>
<sequence>YELPEGFHVLEPPPPMSAISFPLLPTLEEEIVVTAEDLGYVSTPCPFPPSDVNDLNPPDDHTTPYRHPAFDDDGDLFITHEDMWFFRYGVETPPRDVHSPTTRFKRHR</sequence>
<keyword evidence="2" id="KW-1185">Reference proteome</keyword>
<proteinExistence type="predicted"/>
<name>J3KZC9_ORYBR</name>